<keyword evidence="1" id="KW-1133">Transmembrane helix</keyword>
<accession>A0A9Q4C8P9</accession>
<evidence type="ECO:0000256" key="1">
    <source>
        <dbReference type="SAM" id="Phobius"/>
    </source>
</evidence>
<protein>
    <submittedName>
        <fullName evidence="3">Uncharacterized protein</fullName>
    </submittedName>
</protein>
<keyword evidence="1" id="KW-0812">Transmembrane</keyword>
<evidence type="ECO:0000313" key="2">
    <source>
        <dbReference type="EMBL" id="MCX7445657.1"/>
    </source>
</evidence>
<name>A0A9Q4C8P9_9CORY</name>
<dbReference type="EMBL" id="JAPMKV010000007">
    <property type="protein sequence ID" value="MCX7445657.1"/>
    <property type="molecule type" value="Genomic_DNA"/>
</dbReference>
<dbReference type="AlphaFoldDB" id="A0A9Q4C8P9"/>
<comment type="caution">
    <text evidence="3">The sequence shown here is derived from an EMBL/GenBank/DDBJ whole genome shotgun (WGS) entry which is preliminary data.</text>
</comment>
<dbReference type="Proteomes" id="UP001071478">
    <property type="component" value="Unassembled WGS sequence"/>
</dbReference>
<reference evidence="3" key="1">
    <citation type="submission" date="2022-11" db="EMBL/GenBank/DDBJ databases">
        <title>Corynebacterium sp. isolated from Penguins.</title>
        <authorList>
            <person name="Sedlar K."/>
            <person name="Svec P."/>
        </authorList>
    </citation>
    <scope>NUCLEOTIDE SEQUENCE</scope>
    <source>
        <strain evidence="2">P7003</strain>
        <strain evidence="3">P7374</strain>
    </source>
</reference>
<evidence type="ECO:0000313" key="4">
    <source>
        <dbReference type="Proteomes" id="UP001071478"/>
    </source>
</evidence>
<dbReference type="Proteomes" id="UP001081709">
    <property type="component" value="Unassembled WGS sequence"/>
</dbReference>
<proteinExistence type="predicted"/>
<sequence>MPTTEAAWWTPTMSVIVVVAVTVIICLMALYTIYCYRKSMPQD</sequence>
<dbReference type="RefSeq" id="WP_267173054.1">
    <property type="nucleotide sequence ID" value="NZ_JAENIQ020000004.1"/>
</dbReference>
<keyword evidence="1" id="KW-0472">Membrane</keyword>
<dbReference type="EMBL" id="JAPMKU010000004">
    <property type="protein sequence ID" value="MCX7468959.1"/>
    <property type="molecule type" value="Genomic_DNA"/>
</dbReference>
<keyword evidence="5" id="KW-1185">Reference proteome</keyword>
<organism evidence="3 4">
    <name type="scientific">Corynebacterium pygosceleis</name>
    <dbReference type="NCBI Taxonomy" id="2800406"/>
    <lineage>
        <taxon>Bacteria</taxon>
        <taxon>Bacillati</taxon>
        <taxon>Actinomycetota</taxon>
        <taxon>Actinomycetes</taxon>
        <taxon>Mycobacteriales</taxon>
        <taxon>Corynebacteriaceae</taxon>
        <taxon>Corynebacterium</taxon>
    </lineage>
</organism>
<evidence type="ECO:0000313" key="3">
    <source>
        <dbReference type="EMBL" id="MCX7468959.1"/>
    </source>
</evidence>
<gene>
    <name evidence="2" type="ORF">OS125_10465</name>
    <name evidence="3" type="ORF">OS129_08745</name>
</gene>
<feature type="transmembrane region" description="Helical" evidence="1">
    <location>
        <begin position="12"/>
        <end position="34"/>
    </location>
</feature>
<evidence type="ECO:0000313" key="5">
    <source>
        <dbReference type="Proteomes" id="UP001081709"/>
    </source>
</evidence>